<dbReference type="eggNOG" id="KOG4658">
    <property type="taxonomic scope" value="Eukaryota"/>
</dbReference>
<evidence type="ECO:0000259" key="5">
    <source>
        <dbReference type="Pfam" id="PF23559"/>
    </source>
</evidence>
<dbReference type="PaxDb" id="3880-AES70526"/>
<feature type="region of interest" description="Disordered" evidence="3">
    <location>
        <begin position="84"/>
        <end position="103"/>
    </location>
</feature>
<dbReference type="STRING" id="3880.G7J225"/>
<dbReference type="Proteomes" id="UP000002051">
    <property type="component" value="Chromosome 3"/>
</dbReference>
<keyword evidence="1" id="KW-0677">Repeat</keyword>
<dbReference type="Gene3D" id="3.40.50.300">
    <property type="entry name" value="P-loop containing nucleotide triphosphate hydrolases"/>
    <property type="match status" value="1"/>
</dbReference>
<dbReference type="InterPro" id="IPR036388">
    <property type="entry name" value="WH-like_DNA-bd_sf"/>
</dbReference>
<dbReference type="GO" id="GO:0043531">
    <property type="term" value="F:ADP binding"/>
    <property type="evidence" value="ECO:0007669"/>
    <property type="project" value="InterPro"/>
</dbReference>
<keyword evidence="8" id="KW-1185">Reference proteome</keyword>
<dbReference type="InterPro" id="IPR042197">
    <property type="entry name" value="Apaf_helical"/>
</dbReference>
<dbReference type="FunFam" id="3.40.50.300:FF:001091">
    <property type="entry name" value="Probable disease resistance protein At1g61300"/>
    <property type="match status" value="1"/>
</dbReference>
<proteinExistence type="predicted"/>
<dbReference type="PANTHER" id="PTHR23155">
    <property type="entry name" value="DISEASE RESISTANCE PROTEIN RP"/>
    <property type="match status" value="1"/>
</dbReference>
<evidence type="ECO:0000256" key="3">
    <source>
        <dbReference type="SAM" id="MobiDB-lite"/>
    </source>
</evidence>
<evidence type="ECO:0000256" key="1">
    <source>
        <dbReference type="ARBA" id="ARBA00022737"/>
    </source>
</evidence>
<dbReference type="PRINTS" id="PR00364">
    <property type="entry name" value="DISEASERSIST"/>
</dbReference>
<dbReference type="GO" id="GO:0006952">
    <property type="term" value="P:defense response"/>
    <property type="evidence" value="ECO:0007669"/>
    <property type="project" value="UniProtKB-KW"/>
</dbReference>
<dbReference type="InterPro" id="IPR032675">
    <property type="entry name" value="LRR_dom_sf"/>
</dbReference>
<gene>
    <name evidence="6" type="ordered locus">MTR_3g056300</name>
</gene>
<dbReference type="InterPro" id="IPR027417">
    <property type="entry name" value="P-loop_NTPase"/>
</dbReference>
<dbReference type="InterPro" id="IPR002182">
    <property type="entry name" value="NB-ARC"/>
</dbReference>
<evidence type="ECO:0000256" key="2">
    <source>
        <dbReference type="ARBA" id="ARBA00022821"/>
    </source>
</evidence>
<dbReference type="Pfam" id="PF00931">
    <property type="entry name" value="NB-ARC"/>
    <property type="match status" value="1"/>
</dbReference>
<evidence type="ECO:0000313" key="8">
    <source>
        <dbReference type="Proteomes" id="UP000002051"/>
    </source>
</evidence>
<dbReference type="FunFam" id="1.10.10.10:FF:000322">
    <property type="entry name" value="Probable disease resistance protein At1g63360"/>
    <property type="match status" value="1"/>
</dbReference>
<dbReference type="Gene3D" id="1.10.10.10">
    <property type="entry name" value="Winged helix-like DNA-binding domain superfamily/Winged helix DNA-binding domain"/>
    <property type="match status" value="1"/>
</dbReference>
<organism evidence="6 8">
    <name type="scientific">Medicago truncatula</name>
    <name type="common">Barrel medic</name>
    <name type="synonym">Medicago tribuloides</name>
    <dbReference type="NCBI Taxonomy" id="3880"/>
    <lineage>
        <taxon>Eukaryota</taxon>
        <taxon>Viridiplantae</taxon>
        <taxon>Streptophyta</taxon>
        <taxon>Embryophyta</taxon>
        <taxon>Tracheophyta</taxon>
        <taxon>Spermatophyta</taxon>
        <taxon>Magnoliopsida</taxon>
        <taxon>eudicotyledons</taxon>
        <taxon>Gunneridae</taxon>
        <taxon>Pentapetalae</taxon>
        <taxon>rosids</taxon>
        <taxon>fabids</taxon>
        <taxon>Fabales</taxon>
        <taxon>Fabaceae</taxon>
        <taxon>Papilionoideae</taxon>
        <taxon>50 kb inversion clade</taxon>
        <taxon>NPAAA clade</taxon>
        <taxon>Hologalegina</taxon>
        <taxon>IRL clade</taxon>
        <taxon>Trifolieae</taxon>
        <taxon>Medicago</taxon>
    </lineage>
</organism>
<dbReference type="Gene3D" id="1.20.5.4130">
    <property type="match status" value="1"/>
</dbReference>
<dbReference type="Pfam" id="PF23559">
    <property type="entry name" value="WHD_DRP"/>
    <property type="match status" value="1"/>
</dbReference>
<dbReference type="EnsemblPlants" id="AES70526">
    <property type="protein sequence ID" value="AES70526"/>
    <property type="gene ID" value="MTR_3g056300"/>
</dbReference>
<dbReference type="InterPro" id="IPR058922">
    <property type="entry name" value="WHD_DRP"/>
</dbReference>
<feature type="domain" description="Disease resistance protein winged helix" evidence="5">
    <location>
        <begin position="370"/>
        <end position="441"/>
    </location>
</feature>
<dbReference type="Gene3D" id="3.80.10.10">
    <property type="entry name" value="Ribonuclease Inhibitor"/>
    <property type="match status" value="1"/>
</dbReference>
<dbReference type="SUPFAM" id="SSF52047">
    <property type="entry name" value="RNI-like"/>
    <property type="match status" value="1"/>
</dbReference>
<reference evidence="6 8" key="2">
    <citation type="journal article" date="2014" name="BMC Genomics">
        <title>An improved genome release (version Mt4.0) for the model legume Medicago truncatula.</title>
        <authorList>
            <person name="Tang H."/>
            <person name="Krishnakumar V."/>
            <person name="Bidwell S."/>
            <person name="Rosen B."/>
            <person name="Chan A."/>
            <person name="Zhou S."/>
            <person name="Gentzbittel L."/>
            <person name="Childs K.L."/>
            <person name="Yandell M."/>
            <person name="Gundlach H."/>
            <person name="Mayer K.F."/>
            <person name="Schwartz D.C."/>
            <person name="Town C.D."/>
        </authorList>
    </citation>
    <scope>GENOME REANNOTATION</scope>
    <source>
        <strain evidence="7 8">cv. Jemalong A17</strain>
    </source>
</reference>
<protein>
    <submittedName>
        <fullName evidence="6">LRR and NB-ARC domain disease resistance protein</fullName>
    </submittedName>
</protein>
<evidence type="ECO:0000259" key="4">
    <source>
        <dbReference type="Pfam" id="PF00931"/>
    </source>
</evidence>
<dbReference type="InterPro" id="IPR044974">
    <property type="entry name" value="Disease_R_plants"/>
</dbReference>
<name>G7J225_MEDTR</name>
<dbReference type="HOGENOM" id="CLU_000837_25_4_1"/>
<dbReference type="OMA" id="VESDTFI"/>
<sequence>MADAEEDMETSQEIKAKIKQLIEASFHIEDVIDDYIFLEEQQSSDPGCAAGLDLIKTKILRLQIAYKIQNIKSRISEIKDTSEKDHGFHIQSSSDKASTSSATNRNASLLKNLRDAPFYMDEADVVGFEEAHSGLHCGMGGLGKTTLTKKVFDNNRVLKHFDCRLWITVSQPYDIEKLLQKMLHKFEVDPPPQMDRNLLLDKLRNYLQGKRYVVVFDDVWESNFWYDIEFAMIDNKNGCKILITTRNKDGVDACKKSSFVEVHELKGLTEEKSLELFNKKVFHDLSGYCPENLIDISSKIVEKCNGLPLAIVVIGGILACKDRNPIEWSKFSENINADQANENPVIRKTLGLSYHDLPCNLKSCFLYFGLYPKDYIVYSKTLTCQWIAEGFVKEKTGRTLKEVAEGYLIELIHRSLVQVDSISIDGRVRSCRVHDLVHEMILKKYEDLSFCKYITENNQLYLTGMIQRLSIAPNSGILMEGIENPHVRSVLVLTNKTSLESFVRRIPTTYRRLKVLALVNGSRYSKLPKSIGMLVNLETLDLRYIRFENHNMPQELARLQYTMMKMKMTIELGKLNQLRELGLAGVWSKYMSALCSSINQMHELEKLNISGVESDTFIPQLRTLPADIQHLHKLEVLCLQQSIVPDEGEEHWIFKQVPSVEIVR</sequence>
<dbReference type="AlphaFoldDB" id="G7J225"/>
<reference evidence="7" key="3">
    <citation type="submission" date="2015-04" db="UniProtKB">
        <authorList>
            <consortium name="EnsemblPlants"/>
        </authorList>
    </citation>
    <scope>IDENTIFICATION</scope>
    <source>
        <strain evidence="7">cv. Jemalong A17</strain>
    </source>
</reference>
<feature type="domain" description="NB-ARC" evidence="4">
    <location>
        <begin position="137"/>
        <end position="284"/>
    </location>
</feature>
<dbReference type="PANTHER" id="PTHR23155:SF1052">
    <property type="entry name" value="DISEASE RESISTANCE PROTEIN RPM1"/>
    <property type="match status" value="1"/>
</dbReference>
<reference evidence="6 8" key="1">
    <citation type="journal article" date="2011" name="Nature">
        <title>The Medicago genome provides insight into the evolution of rhizobial symbioses.</title>
        <authorList>
            <person name="Young N.D."/>
            <person name="Debelle F."/>
            <person name="Oldroyd G.E."/>
            <person name="Geurts R."/>
            <person name="Cannon S.B."/>
            <person name="Udvardi M.K."/>
            <person name="Benedito V.A."/>
            <person name="Mayer K.F."/>
            <person name="Gouzy J."/>
            <person name="Schoof H."/>
            <person name="Van de Peer Y."/>
            <person name="Proost S."/>
            <person name="Cook D.R."/>
            <person name="Meyers B.C."/>
            <person name="Spannagl M."/>
            <person name="Cheung F."/>
            <person name="De Mita S."/>
            <person name="Krishnakumar V."/>
            <person name="Gundlach H."/>
            <person name="Zhou S."/>
            <person name="Mudge J."/>
            <person name="Bharti A.K."/>
            <person name="Murray J.D."/>
            <person name="Naoumkina M.A."/>
            <person name="Rosen B."/>
            <person name="Silverstein K.A."/>
            <person name="Tang H."/>
            <person name="Rombauts S."/>
            <person name="Zhao P.X."/>
            <person name="Zhou P."/>
            <person name="Barbe V."/>
            <person name="Bardou P."/>
            <person name="Bechner M."/>
            <person name="Bellec A."/>
            <person name="Berger A."/>
            <person name="Berges H."/>
            <person name="Bidwell S."/>
            <person name="Bisseling T."/>
            <person name="Choisne N."/>
            <person name="Couloux A."/>
            <person name="Denny R."/>
            <person name="Deshpande S."/>
            <person name="Dai X."/>
            <person name="Doyle J.J."/>
            <person name="Dudez A.M."/>
            <person name="Farmer A.D."/>
            <person name="Fouteau S."/>
            <person name="Franken C."/>
            <person name="Gibelin C."/>
            <person name="Gish J."/>
            <person name="Goldstein S."/>
            <person name="Gonzalez A.J."/>
            <person name="Green P.J."/>
            <person name="Hallab A."/>
            <person name="Hartog M."/>
            <person name="Hua A."/>
            <person name="Humphray S.J."/>
            <person name="Jeong D.H."/>
            <person name="Jing Y."/>
            <person name="Jocker A."/>
            <person name="Kenton S.M."/>
            <person name="Kim D.J."/>
            <person name="Klee K."/>
            <person name="Lai H."/>
            <person name="Lang C."/>
            <person name="Lin S."/>
            <person name="Macmil S.L."/>
            <person name="Magdelenat G."/>
            <person name="Matthews L."/>
            <person name="McCorrison J."/>
            <person name="Monaghan E.L."/>
            <person name="Mun J.H."/>
            <person name="Najar F.Z."/>
            <person name="Nicholson C."/>
            <person name="Noirot C."/>
            <person name="O'Bleness M."/>
            <person name="Paule C.R."/>
            <person name="Poulain J."/>
            <person name="Prion F."/>
            <person name="Qin B."/>
            <person name="Qu C."/>
            <person name="Retzel E.F."/>
            <person name="Riddle C."/>
            <person name="Sallet E."/>
            <person name="Samain S."/>
            <person name="Samson N."/>
            <person name="Sanders I."/>
            <person name="Saurat O."/>
            <person name="Scarpelli C."/>
            <person name="Schiex T."/>
            <person name="Segurens B."/>
            <person name="Severin A.J."/>
            <person name="Sherrier D.J."/>
            <person name="Shi R."/>
            <person name="Sims S."/>
            <person name="Singer S.R."/>
            <person name="Sinharoy S."/>
            <person name="Sterck L."/>
            <person name="Viollet A."/>
            <person name="Wang B.B."/>
            <person name="Wang K."/>
            <person name="Wang M."/>
            <person name="Wang X."/>
            <person name="Warfsmann J."/>
            <person name="Weissenbach J."/>
            <person name="White D.D."/>
            <person name="White J.D."/>
            <person name="Wiley G.B."/>
            <person name="Wincker P."/>
            <person name="Xing Y."/>
            <person name="Yang L."/>
            <person name="Yao Z."/>
            <person name="Ying F."/>
            <person name="Zhai J."/>
            <person name="Zhou L."/>
            <person name="Zuber A."/>
            <person name="Denarie J."/>
            <person name="Dixon R.A."/>
            <person name="May G.D."/>
            <person name="Schwartz D.C."/>
            <person name="Rogers J."/>
            <person name="Quetier F."/>
            <person name="Town C.D."/>
            <person name="Roe B.A."/>
        </authorList>
    </citation>
    <scope>NUCLEOTIDE SEQUENCE [LARGE SCALE GENOMIC DNA]</scope>
    <source>
        <strain evidence="6">A17</strain>
        <strain evidence="7 8">cv. Jemalong A17</strain>
    </source>
</reference>
<dbReference type="Gene3D" id="1.10.8.430">
    <property type="entry name" value="Helical domain of apoptotic protease-activating factors"/>
    <property type="match status" value="1"/>
</dbReference>
<accession>G7J225</accession>
<dbReference type="EMBL" id="CM001219">
    <property type="protein sequence ID" value="AES70526.1"/>
    <property type="molecule type" value="Genomic_DNA"/>
</dbReference>
<evidence type="ECO:0000313" key="7">
    <source>
        <dbReference type="EnsemblPlants" id="AES70526"/>
    </source>
</evidence>
<keyword evidence="2" id="KW-0611">Plant defense</keyword>
<dbReference type="SUPFAM" id="SSF52540">
    <property type="entry name" value="P-loop containing nucleoside triphosphate hydrolases"/>
    <property type="match status" value="1"/>
</dbReference>
<evidence type="ECO:0000313" key="6">
    <source>
        <dbReference type="EMBL" id="AES70526.1"/>
    </source>
</evidence>
<feature type="compositionally biased region" description="Low complexity" evidence="3">
    <location>
        <begin position="92"/>
        <end position="103"/>
    </location>
</feature>